<dbReference type="GO" id="GO:0007165">
    <property type="term" value="P:signal transduction"/>
    <property type="evidence" value="ECO:0007669"/>
    <property type="project" value="InterPro"/>
</dbReference>
<organism evidence="3">
    <name type="scientific">Fundulus heteroclitus</name>
    <name type="common">Killifish</name>
    <name type="synonym">Mummichog</name>
    <dbReference type="NCBI Taxonomy" id="8078"/>
    <lineage>
        <taxon>Eukaryota</taxon>
        <taxon>Metazoa</taxon>
        <taxon>Chordata</taxon>
        <taxon>Craniata</taxon>
        <taxon>Vertebrata</taxon>
        <taxon>Euteleostomi</taxon>
        <taxon>Actinopterygii</taxon>
        <taxon>Neopterygii</taxon>
        <taxon>Teleostei</taxon>
        <taxon>Neoteleostei</taxon>
        <taxon>Acanthomorphata</taxon>
        <taxon>Ovalentaria</taxon>
        <taxon>Atherinomorphae</taxon>
        <taxon>Cyprinodontiformes</taxon>
        <taxon>Fundulidae</taxon>
        <taxon>Fundulus</taxon>
    </lineage>
</organism>
<dbReference type="SUPFAM" id="SSF47986">
    <property type="entry name" value="DEATH domain"/>
    <property type="match status" value="2"/>
</dbReference>
<dbReference type="CDD" id="cd01670">
    <property type="entry name" value="Death"/>
    <property type="match status" value="1"/>
</dbReference>
<dbReference type="EMBL" id="GCES01055109">
    <property type="protein sequence ID" value="JAR31214.1"/>
    <property type="molecule type" value="Transcribed_RNA"/>
</dbReference>
<dbReference type="Gene3D" id="1.10.533.10">
    <property type="entry name" value="Death Domain, Fas"/>
    <property type="match status" value="2"/>
</dbReference>
<keyword evidence="5" id="KW-1185">Reference proteome</keyword>
<dbReference type="GeneTree" id="ENSGT00540000073797"/>
<evidence type="ECO:0000259" key="1">
    <source>
        <dbReference type="PROSITE" id="PS50017"/>
    </source>
</evidence>
<sequence>MSRTAYPLDRSDMAEDAADVVQLLKRQKAKLINILSADADCILQAAHSRDLLSDRGYERIKCCRVPSEKVRDLLDHVIERGPRSARGMLDLLKENEMQETFPKLAFVKDLHAKTPLSVEESETQDQIPAKKLRHNSSGRVTEKQLMIVARGLGSSWREIGRVALDIPSVRLEQFEEENKIHAERVFAMLRYWRNRTREEATAACLHSLLSQTDLGVPPESIDFLLETD</sequence>
<dbReference type="Ensembl" id="ENSFHET00000015999.1">
    <property type="protein sequence ID" value="ENSFHEP00000000151.1"/>
    <property type="gene ID" value="ENSFHEG00000023317.1"/>
</dbReference>
<dbReference type="OrthoDB" id="8947098at2759"/>
<feature type="domain" description="Death" evidence="1">
    <location>
        <begin position="141"/>
        <end position="214"/>
    </location>
</feature>
<evidence type="ECO:0000313" key="4">
    <source>
        <dbReference type="Ensembl" id="ENSFHEP00000000151.1"/>
    </source>
</evidence>
<dbReference type="Proteomes" id="UP000265000">
    <property type="component" value="Unplaced"/>
</dbReference>
<dbReference type="Pfam" id="PF00619">
    <property type="entry name" value="CARD"/>
    <property type="match status" value="1"/>
</dbReference>
<reference evidence="3" key="1">
    <citation type="submission" date="2015-01" db="EMBL/GenBank/DDBJ databases">
        <title>EvidentialGene: Evidence-directed Construction of Complete mRNA Transcriptomes without Genomes.</title>
        <authorList>
            <person name="Gilbert D.G."/>
        </authorList>
    </citation>
    <scope>NUCLEOTIDE SEQUENCE</scope>
</reference>
<dbReference type="GO" id="GO:0042981">
    <property type="term" value="P:regulation of apoptotic process"/>
    <property type="evidence" value="ECO:0007669"/>
    <property type="project" value="InterPro"/>
</dbReference>
<dbReference type="CDD" id="cd01671">
    <property type="entry name" value="CARD"/>
    <property type="match status" value="1"/>
</dbReference>
<dbReference type="Pfam" id="PF00531">
    <property type="entry name" value="Death"/>
    <property type="match status" value="1"/>
</dbReference>
<dbReference type="PROSITE" id="PS50209">
    <property type="entry name" value="CARD"/>
    <property type="match status" value="1"/>
</dbReference>
<evidence type="ECO:0000259" key="2">
    <source>
        <dbReference type="PROSITE" id="PS50209"/>
    </source>
</evidence>
<reference evidence="4" key="2">
    <citation type="submission" date="2025-05" db="UniProtKB">
        <authorList>
            <consortium name="Ensembl"/>
        </authorList>
    </citation>
    <scope>IDENTIFICATION</scope>
</reference>
<dbReference type="InterPro" id="IPR000488">
    <property type="entry name" value="Death_dom"/>
</dbReference>
<dbReference type="AlphaFoldDB" id="A0A146WPR0"/>
<evidence type="ECO:0000313" key="5">
    <source>
        <dbReference type="Proteomes" id="UP000265000"/>
    </source>
</evidence>
<accession>A0A146WPR0</accession>
<feature type="domain" description="CARD" evidence="2">
    <location>
        <begin position="22"/>
        <end position="94"/>
    </location>
</feature>
<evidence type="ECO:0000313" key="3">
    <source>
        <dbReference type="EMBL" id="JAR31214.1"/>
    </source>
</evidence>
<dbReference type="PROSITE" id="PS50017">
    <property type="entry name" value="DEATH_DOMAIN"/>
    <property type="match status" value="1"/>
</dbReference>
<protein>
    <submittedName>
        <fullName evidence="3">Death domain-containing protein CRADD</fullName>
    </submittedName>
    <submittedName>
        <fullName evidence="4">Zgc:174906</fullName>
    </submittedName>
</protein>
<proteinExistence type="predicted"/>
<dbReference type="STRING" id="8078.ENSFHEP00000000151"/>
<name>A0A146WPR0_FUNHE</name>
<dbReference type="GeneID" id="105928991"/>
<dbReference type="InterPro" id="IPR001315">
    <property type="entry name" value="CARD"/>
</dbReference>
<dbReference type="InterPro" id="IPR011029">
    <property type="entry name" value="DEATH-like_dom_sf"/>
</dbReference>